<dbReference type="PANTHER" id="PTHR11139">
    <property type="entry name" value="ATAXIA TELANGIECTASIA MUTATED ATM -RELATED"/>
    <property type="match status" value="1"/>
</dbReference>
<evidence type="ECO:0000256" key="4">
    <source>
        <dbReference type="ARBA" id="ARBA00023242"/>
    </source>
</evidence>
<keyword evidence="2" id="KW-0808">Transferase</keyword>
<keyword evidence="2" id="KW-0723">Serine/threonine-protein kinase</keyword>
<evidence type="ECO:0008006" key="10">
    <source>
        <dbReference type="Google" id="ProtNLM"/>
    </source>
</evidence>
<evidence type="ECO:0000256" key="2">
    <source>
        <dbReference type="ARBA" id="ARBA00022527"/>
    </source>
</evidence>
<feature type="region of interest" description="Disordered" evidence="5">
    <location>
        <begin position="27"/>
        <end position="52"/>
    </location>
</feature>
<organism evidence="8">
    <name type="scientific">Minutocellus polymorphus</name>
    <dbReference type="NCBI Taxonomy" id="265543"/>
    <lineage>
        <taxon>Eukaryota</taxon>
        <taxon>Sar</taxon>
        <taxon>Stramenopiles</taxon>
        <taxon>Ochrophyta</taxon>
        <taxon>Bacillariophyta</taxon>
        <taxon>Mediophyceae</taxon>
        <taxon>Cymatosirophycidae</taxon>
        <taxon>Cymatosirales</taxon>
        <taxon>Cymatosiraceae</taxon>
        <taxon>Minutocellus</taxon>
    </lineage>
</organism>
<evidence type="ECO:0000313" key="8">
    <source>
        <dbReference type="EMBL" id="CAD8374589.1"/>
    </source>
</evidence>
<dbReference type="GO" id="GO:0005694">
    <property type="term" value="C:chromosome"/>
    <property type="evidence" value="ECO:0007669"/>
    <property type="project" value="TreeGrafter"/>
</dbReference>
<dbReference type="PROSITE" id="PS50290">
    <property type="entry name" value="PI3_4_KINASE_3"/>
    <property type="match status" value="1"/>
</dbReference>
<evidence type="ECO:0000313" key="9">
    <source>
        <dbReference type="EMBL" id="CAD8374591.1"/>
    </source>
</evidence>
<keyword evidence="2" id="KW-0418">Kinase</keyword>
<evidence type="ECO:0000256" key="5">
    <source>
        <dbReference type="SAM" id="MobiDB-lite"/>
    </source>
</evidence>
<protein>
    <recommendedName>
        <fullName evidence="10">Non-specific serine/threonine protein kinase</fullName>
    </recommendedName>
</protein>
<dbReference type="GO" id="GO:0005634">
    <property type="term" value="C:nucleus"/>
    <property type="evidence" value="ECO:0007669"/>
    <property type="project" value="UniProtKB-SubCell"/>
</dbReference>
<feature type="compositionally biased region" description="Basic residues" evidence="5">
    <location>
        <begin position="27"/>
        <end position="37"/>
    </location>
</feature>
<accession>A0A6U0KCN8</accession>
<proteinExistence type="predicted"/>
<evidence type="ECO:0000256" key="1">
    <source>
        <dbReference type="ARBA" id="ARBA00004123"/>
    </source>
</evidence>
<comment type="subcellular location">
    <subcellularLocation>
        <location evidence="1">Nucleus</location>
    </subcellularLocation>
</comment>
<dbReference type="SMART" id="SM01343">
    <property type="entry name" value="FATC"/>
    <property type="match status" value="1"/>
</dbReference>
<keyword evidence="4" id="KW-0539">Nucleus</keyword>
<evidence type="ECO:0000259" key="7">
    <source>
        <dbReference type="PROSITE" id="PS51190"/>
    </source>
</evidence>
<dbReference type="GO" id="GO:0000077">
    <property type="term" value="P:DNA damage checkpoint signaling"/>
    <property type="evidence" value="ECO:0007669"/>
    <property type="project" value="TreeGrafter"/>
</dbReference>
<name>A0A6U0KCN8_9STRA</name>
<gene>
    <name evidence="8" type="ORF">MPOL1434_LOCUS8057</name>
    <name evidence="9" type="ORF">MPOL1434_LOCUS8058</name>
</gene>
<dbReference type="InterPro" id="IPR000403">
    <property type="entry name" value="PI3/4_kinase_cat_dom"/>
</dbReference>
<dbReference type="GO" id="GO:0006281">
    <property type="term" value="P:DNA repair"/>
    <property type="evidence" value="ECO:0007669"/>
    <property type="project" value="TreeGrafter"/>
</dbReference>
<feature type="domain" description="FATC" evidence="7">
    <location>
        <begin position="94"/>
        <end position="126"/>
    </location>
</feature>
<dbReference type="PROSITE" id="PS51190">
    <property type="entry name" value="FATC"/>
    <property type="match status" value="1"/>
</dbReference>
<dbReference type="EMBL" id="HBEJ01013729">
    <property type="protein sequence ID" value="CAD8374591.1"/>
    <property type="molecule type" value="Transcribed_RNA"/>
</dbReference>
<dbReference type="Gene3D" id="1.10.1070.11">
    <property type="entry name" value="Phosphatidylinositol 3-/4-kinase, catalytic domain"/>
    <property type="match status" value="1"/>
</dbReference>
<dbReference type="InterPro" id="IPR036940">
    <property type="entry name" value="PI3/4_kinase_cat_sf"/>
</dbReference>
<evidence type="ECO:0000256" key="3">
    <source>
        <dbReference type="ARBA" id="ARBA00022763"/>
    </source>
</evidence>
<evidence type="ECO:0000259" key="6">
    <source>
        <dbReference type="PROSITE" id="PS50290"/>
    </source>
</evidence>
<dbReference type="PANTHER" id="PTHR11139:SF69">
    <property type="entry name" value="SERINE_THREONINE-PROTEIN KINASE ATR"/>
    <property type="match status" value="1"/>
</dbReference>
<dbReference type="InterPro" id="IPR003152">
    <property type="entry name" value="FATC_dom"/>
</dbReference>
<reference evidence="8" key="1">
    <citation type="submission" date="2021-01" db="EMBL/GenBank/DDBJ databases">
        <authorList>
            <person name="Corre E."/>
            <person name="Pelletier E."/>
            <person name="Niang G."/>
            <person name="Scheremetjew M."/>
            <person name="Finn R."/>
            <person name="Kale V."/>
            <person name="Holt S."/>
            <person name="Cochrane G."/>
            <person name="Meng A."/>
            <person name="Brown T."/>
            <person name="Cohen L."/>
        </authorList>
    </citation>
    <scope>NUCLEOTIDE SEQUENCE</scope>
    <source>
        <strain evidence="8">CCMP3303</strain>
    </source>
</reference>
<dbReference type="Pfam" id="PF02260">
    <property type="entry name" value="FATC"/>
    <property type="match status" value="1"/>
</dbReference>
<dbReference type="EMBL" id="HBEJ01013728">
    <property type="protein sequence ID" value="CAD8374589.1"/>
    <property type="molecule type" value="Transcribed_RNA"/>
</dbReference>
<dbReference type="AlphaFoldDB" id="A0A6U0KCN8"/>
<dbReference type="GO" id="GO:0004674">
    <property type="term" value="F:protein serine/threonine kinase activity"/>
    <property type="evidence" value="ECO:0007669"/>
    <property type="project" value="UniProtKB-KW"/>
</dbReference>
<feature type="domain" description="PI3K/PI4K catalytic" evidence="6">
    <location>
        <begin position="1"/>
        <end position="66"/>
    </location>
</feature>
<dbReference type="InterPro" id="IPR050517">
    <property type="entry name" value="DDR_Repair_Kinase"/>
</dbReference>
<sequence>MTTLRDNRDILLSVLEPFIKDPIIDWKKHRSQQKHGTKGNAGASKSEADTAKRHIRVIQGRLNGVYNLENPNHKRLVRTDTHSFDQEDDMTHLLPLSVEGQVQKMITEATNIENLVQVYVGWMPWL</sequence>
<keyword evidence="3" id="KW-0227">DNA damage</keyword>
<dbReference type="GO" id="GO:0000723">
    <property type="term" value="P:telomere maintenance"/>
    <property type="evidence" value="ECO:0007669"/>
    <property type="project" value="TreeGrafter"/>
</dbReference>